<dbReference type="PANTHER" id="PTHR10963:SF62">
    <property type="entry name" value="GLUCAN 1,3-BETA-GLUCOSIDASE"/>
    <property type="match status" value="1"/>
</dbReference>
<dbReference type="GO" id="GO:0005975">
    <property type="term" value="P:carbohydrate metabolic process"/>
    <property type="evidence" value="ECO:0007669"/>
    <property type="project" value="InterPro"/>
</dbReference>
<dbReference type="GeneID" id="27698395"/>
<dbReference type="OrthoDB" id="4781at2759"/>
<feature type="region of interest" description="Disordered" evidence="1">
    <location>
        <begin position="1"/>
        <end position="24"/>
    </location>
</feature>
<name>A0A0D2EWC9_CLAB1</name>
<evidence type="ECO:0000256" key="2">
    <source>
        <dbReference type="SAM" id="Phobius"/>
    </source>
</evidence>
<dbReference type="RefSeq" id="XP_016620820.1">
    <property type="nucleotide sequence ID" value="XM_016763207.1"/>
</dbReference>
<dbReference type="Gene3D" id="2.60.120.200">
    <property type="match status" value="1"/>
</dbReference>
<dbReference type="AlphaFoldDB" id="A0A0D2EWC9"/>
<keyword evidence="2" id="KW-1133">Transmembrane helix</keyword>
<dbReference type="Pfam" id="PF00722">
    <property type="entry name" value="Glyco_hydro_16"/>
    <property type="match status" value="1"/>
</dbReference>
<organism evidence="4 5">
    <name type="scientific">Cladophialophora bantiana (strain ATCC 10958 / CBS 173.52 / CDC B-1940 / NIH 8579)</name>
    <name type="common">Xylohypha bantiana</name>
    <dbReference type="NCBI Taxonomy" id="1442370"/>
    <lineage>
        <taxon>Eukaryota</taxon>
        <taxon>Fungi</taxon>
        <taxon>Dikarya</taxon>
        <taxon>Ascomycota</taxon>
        <taxon>Pezizomycotina</taxon>
        <taxon>Eurotiomycetes</taxon>
        <taxon>Chaetothyriomycetidae</taxon>
        <taxon>Chaetothyriales</taxon>
        <taxon>Herpotrichiellaceae</taxon>
        <taxon>Cladophialophora</taxon>
    </lineage>
</organism>
<protein>
    <recommendedName>
        <fullName evidence="3">GH16 domain-containing protein</fullName>
    </recommendedName>
</protein>
<dbReference type="InterPro" id="IPR050546">
    <property type="entry name" value="Glycosyl_Hydrlase_16"/>
</dbReference>
<accession>A0A0D2EWC9</accession>
<dbReference type="EMBL" id="KN846986">
    <property type="protein sequence ID" value="KIW94151.1"/>
    <property type="molecule type" value="Genomic_DNA"/>
</dbReference>
<proteinExistence type="predicted"/>
<evidence type="ECO:0000313" key="5">
    <source>
        <dbReference type="Proteomes" id="UP000053789"/>
    </source>
</evidence>
<evidence type="ECO:0000256" key="1">
    <source>
        <dbReference type="SAM" id="MobiDB-lite"/>
    </source>
</evidence>
<reference evidence="4" key="1">
    <citation type="submission" date="2015-01" db="EMBL/GenBank/DDBJ databases">
        <title>The Genome Sequence of Cladophialophora bantiana CBS 173.52.</title>
        <authorList>
            <consortium name="The Broad Institute Genomics Platform"/>
            <person name="Cuomo C."/>
            <person name="de Hoog S."/>
            <person name="Gorbushina A."/>
            <person name="Stielow B."/>
            <person name="Teixiera M."/>
            <person name="Abouelleil A."/>
            <person name="Chapman S.B."/>
            <person name="Priest M."/>
            <person name="Young S.K."/>
            <person name="Wortman J."/>
            <person name="Nusbaum C."/>
            <person name="Birren B."/>
        </authorList>
    </citation>
    <scope>NUCLEOTIDE SEQUENCE [LARGE SCALE GENOMIC DNA]</scope>
    <source>
        <strain evidence="4">CBS 173.52</strain>
    </source>
</reference>
<dbReference type="PROSITE" id="PS51762">
    <property type="entry name" value="GH16_2"/>
    <property type="match status" value="1"/>
</dbReference>
<evidence type="ECO:0000259" key="3">
    <source>
        <dbReference type="PROSITE" id="PS51762"/>
    </source>
</evidence>
<dbReference type="GO" id="GO:0004553">
    <property type="term" value="F:hydrolase activity, hydrolyzing O-glycosyl compounds"/>
    <property type="evidence" value="ECO:0007669"/>
    <property type="project" value="InterPro"/>
</dbReference>
<dbReference type="PANTHER" id="PTHR10963">
    <property type="entry name" value="GLYCOSYL HYDROLASE-RELATED"/>
    <property type="match status" value="1"/>
</dbReference>
<feature type="transmembrane region" description="Helical" evidence="2">
    <location>
        <begin position="44"/>
        <end position="65"/>
    </location>
</feature>
<dbReference type="InterPro" id="IPR013320">
    <property type="entry name" value="ConA-like_dom_sf"/>
</dbReference>
<keyword evidence="2" id="KW-0472">Membrane</keyword>
<evidence type="ECO:0000313" key="4">
    <source>
        <dbReference type="EMBL" id="KIW94151.1"/>
    </source>
</evidence>
<gene>
    <name evidence="4" type="ORF">Z519_05467</name>
</gene>
<feature type="domain" description="GH16" evidence="3">
    <location>
        <begin position="79"/>
        <end position="407"/>
    </location>
</feature>
<dbReference type="SUPFAM" id="SSF49899">
    <property type="entry name" value="Concanavalin A-like lectins/glucanases"/>
    <property type="match status" value="1"/>
</dbReference>
<keyword evidence="5" id="KW-1185">Reference proteome</keyword>
<dbReference type="VEuPathDB" id="FungiDB:Z519_05467"/>
<sequence length="410" mass="46880">MRQLASPTTSDGTEETGKHFASRTWRKREIQRSWLRKKEPRERWMTLIPLIGIALGLCLAGLLIWDGIRRTPYLEYCTVYRDNFSSPTLSDVWTFDISSTGFGNGEFETTTNLTKNVYIKDGMLNIRATVQDPPTVLGPPNTNITDLCPDQTSGNCVSYINTSIGVIANPIQSARIKTKLSIRYGKIEVVARLPRGDWLWPAIWMLPTNNTYGVWPRSGEIDIIESRGNNYTYPAGGDNTISSTLHWGPSWQYDRWDKTHGSMLAPGVSFSDSFHTFGVEWTPKYIYTYLDRRLFQVMRHDFEESMWKFGKFWQYDSPSVQLSNPWESSSSVSSPFDQDFHLILDVAVGGTNGWFWNGVAGKPWDDQATDPLAQFWQGRSKWYPTWQKGHGPVMQVKSVTMWQLKGYNGC</sequence>
<dbReference type="Proteomes" id="UP000053789">
    <property type="component" value="Unassembled WGS sequence"/>
</dbReference>
<dbReference type="InterPro" id="IPR000757">
    <property type="entry name" value="Beta-glucanase-like"/>
</dbReference>
<keyword evidence="2" id="KW-0812">Transmembrane</keyword>
<dbReference type="HOGENOM" id="CLU_019533_1_2_1"/>
<feature type="compositionally biased region" description="Polar residues" evidence="1">
    <location>
        <begin position="1"/>
        <end position="11"/>
    </location>
</feature>